<dbReference type="RefSeq" id="WP_110130437.1">
    <property type="nucleotide sequence ID" value="NZ_QHJQ01000003.1"/>
</dbReference>
<accession>A0A317ZI26</accession>
<keyword evidence="3" id="KW-1185">Reference proteome</keyword>
<organism evidence="2 3">
    <name type="scientific">Coraliomargarita sinensis</name>
    <dbReference type="NCBI Taxonomy" id="2174842"/>
    <lineage>
        <taxon>Bacteria</taxon>
        <taxon>Pseudomonadati</taxon>
        <taxon>Verrucomicrobiota</taxon>
        <taxon>Opitutia</taxon>
        <taxon>Puniceicoccales</taxon>
        <taxon>Coraliomargaritaceae</taxon>
        <taxon>Coraliomargarita</taxon>
    </lineage>
</organism>
<proteinExistence type="predicted"/>
<reference evidence="2 3" key="1">
    <citation type="submission" date="2018-05" db="EMBL/GenBank/DDBJ databases">
        <title>Coraliomargarita sinensis sp. nov., isolated from a marine solar saltern.</title>
        <authorList>
            <person name="Zhou L.Y."/>
        </authorList>
    </citation>
    <scope>NUCLEOTIDE SEQUENCE [LARGE SCALE GENOMIC DNA]</scope>
    <source>
        <strain evidence="2 3">WN38</strain>
    </source>
</reference>
<dbReference type="EMBL" id="QHJQ01000003">
    <property type="protein sequence ID" value="PXA04632.1"/>
    <property type="molecule type" value="Genomic_DNA"/>
</dbReference>
<feature type="compositionally biased region" description="Basic residues" evidence="1">
    <location>
        <begin position="1"/>
        <end position="10"/>
    </location>
</feature>
<feature type="compositionally biased region" description="Basic and acidic residues" evidence="1">
    <location>
        <begin position="358"/>
        <end position="368"/>
    </location>
</feature>
<dbReference type="Proteomes" id="UP000247099">
    <property type="component" value="Unassembled WGS sequence"/>
</dbReference>
<feature type="compositionally biased region" description="Basic and acidic residues" evidence="1">
    <location>
        <begin position="11"/>
        <end position="28"/>
    </location>
</feature>
<feature type="region of interest" description="Disordered" evidence="1">
    <location>
        <begin position="285"/>
        <end position="368"/>
    </location>
</feature>
<sequence length="368" mass="41805">MYSVKAHNHKTRDSAEGKANHKDADHPDHKRHAKGRDPYGIRNSPISRHHLNEISFEGIHSIEEWLKAEEAAALDARRRPRQEVGFSIVHSPCDDLQAPLNALLDTVPAAGEAVVERQDNRFKASVRERFQGARAVFGRHLDKIRIHSEAFLLKYDENGEKLKSCKAVGRDGPGVTALKSQAAVRGKEIKLGRSGKHWNSKKDVELSLALKRDIDLEIQKLGPAHRVKFQERLVFWKAELTNKVSRILTHKRMKKEELKEFEDALRKMSEEDGLGAALDELSGITTITPEPSYGISPTKQEKKPTKEEQETEKQPRRNPEVDRGPLPPRGRSKAERDRLEEERRKATARLLEATSKLKNRDDPKMGNL</sequence>
<evidence type="ECO:0000313" key="2">
    <source>
        <dbReference type="EMBL" id="PXA04632.1"/>
    </source>
</evidence>
<dbReference type="InParanoid" id="A0A317ZI26"/>
<feature type="compositionally biased region" description="Basic and acidic residues" evidence="1">
    <location>
        <begin position="299"/>
        <end position="323"/>
    </location>
</feature>
<comment type="caution">
    <text evidence="2">The sequence shown here is derived from an EMBL/GenBank/DDBJ whole genome shotgun (WGS) entry which is preliminary data.</text>
</comment>
<dbReference type="AlphaFoldDB" id="A0A317ZI26"/>
<name>A0A317ZI26_9BACT</name>
<protein>
    <submittedName>
        <fullName evidence="2">Uncharacterized protein</fullName>
    </submittedName>
</protein>
<feature type="region of interest" description="Disordered" evidence="1">
    <location>
        <begin position="1"/>
        <end position="45"/>
    </location>
</feature>
<feature type="compositionally biased region" description="Basic and acidic residues" evidence="1">
    <location>
        <begin position="332"/>
        <end position="345"/>
    </location>
</feature>
<gene>
    <name evidence="2" type="ORF">DDZ13_05520</name>
</gene>
<evidence type="ECO:0000256" key="1">
    <source>
        <dbReference type="SAM" id="MobiDB-lite"/>
    </source>
</evidence>
<evidence type="ECO:0000313" key="3">
    <source>
        <dbReference type="Proteomes" id="UP000247099"/>
    </source>
</evidence>